<evidence type="ECO:0000313" key="1">
    <source>
        <dbReference type="EMBL" id="MBO8425228.1"/>
    </source>
</evidence>
<comment type="caution">
    <text evidence="1">The sequence shown here is derived from an EMBL/GenBank/DDBJ whole genome shotgun (WGS) entry which is preliminary data.</text>
</comment>
<name>A0A9D9GVG0_9PROT</name>
<reference evidence="1" key="2">
    <citation type="journal article" date="2021" name="PeerJ">
        <title>Extensive microbial diversity within the chicken gut microbiome revealed by metagenomics and culture.</title>
        <authorList>
            <person name="Gilroy R."/>
            <person name="Ravi A."/>
            <person name="Getino M."/>
            <person name="Pursley I."/>
            <person name="Horton D.L."/>
            <person name="Alikhan N.F."/>
            <person name="Baker D."/>
            <person name="Gharbi K."/>
            <person name="Hall N."/>
            <person name="Watson M."/>
            <person name="Adriaenssens E.M."/>
            <person name="Foster-Nyarko E."/>
            <person name="Jarju S."/>
            <person name="Secka A."/>
            <person name="Antonio M."/>
            <person name="Oren A."/>
            <person name="Chaudhuri R.R."/>
            <person name="La Ragione R."/>
            <person name="Hildebrand F."/>
            <person name="Pallen M.J."/>
        </authorList>
    </citation>
    <scope>NUCLEOTIDE SEQUENCE</scope>
    <source>
        <strain evidence="1">8207</strain>
    </source>
</reference>
<dbReference type="AlphaFoldDB" id="A0A9D9GVG0"/>
<evidence type="ECO:0000313" key="2">
    <source>
        <dbReference type="Proteomes" id="UP000823630"/>
    </source>
</evidence>
<dbReference type="Proteomes" id="UP000823630">
    <property type="component" value="Unassembled WGS sequence"/>
</dbReference>
<organism evidence="1 2">
    <name type="scientific">Candidatus Enterousia avistercoris</name>
    <dbReference type="NCBI Taxonomy" id="2840788"/>
    <lineage>
        <taxon>Bacteria</taxon>
        <taxon>Pseudomonadati</taxon>
        <taxon>Pseudomonadota</taxon>
        <taxon>Alphaproteobacteria</taxon>
        <taxon>Candidatus Enterousia</taxon>
    </lineage>
</organism>
<proteinExistence type="predicted"/>
<sequence length="161" mass="19325">MKIKPKLIANKFPDAEVIKVSCLDMWTPREYRCDGAWSPMETDVRIIRYHDVPFGETGHALHLPPYPASTNLAKKIDIFIPKIHLAYLRVSDRKQRYDFYLRNVSQNADPVSYKHALSIMNQNVELKPYFDFWSRMWATFHGWKLYFQIYETMKKHRREKK</sequence>
<accession>A0A9D9GVG0</accession>
<gene>
    <name evidence="1" type="ORF">IAC69_01980</name>
</gene>
<reference evidence="1" key="1">
    <citation type="submission" date="2020-10" db="EMBL/GenBank/DDBJ databases">
        <authorList>
            <person name="Gilroy R."/>
        </authorList>
    </citation>
    <scope>NUCLEOTIDE SEQUENCE</scope>
    <source>
        <strain evidence="1">8207</strain>
    </source>
</reference>
<protein>
    <submittedName>
        <fullName evidence="1">Uncharacterized protein</fullName>
    </submittedName>
</protein>
<dbReference type="EMBL" id="JADINC010000029">
    <property type="protein sequence ID" value="MBO8425228.1"/>
    <property type="molecule type" value="Genomic_DNA"/>
</dbReference>